<evidence type="ECO:0000313" key="2">
    <source>
        <dbReference type="EMBL" id="ADD93515.1"/>
    </source>
</evidence>
<dbReference type="AlphaFoldDB" id="D6PCR4"/>
<feature type="domain" description="PD-(D/E)XK endonuclease-like" evidence="1">
    <location>
        <begin position="638"/>
        <end position="851"/>
    </location>
</feature>
<dbReference type="InterPro" id="IPR027417">
    <property type="entry name" value="P-loop_NTPase"/>
</dbReference>
<dbReference type="InterPro" id="IPR011604">
    <property type="entry name" value="PDDEXK-like_dom_sf"/>
</dbReference>
<dbReference type="InterPro" id="IPR038726">
    <property type="entry name" value="PDDEXK_AddAB-type"/>
</dbReference>
<protein>
    <recommendedName>
        <fullName evidence="1">PD-(D/E)XK endonuclease-like domain-containing protein</fullName>
    </recommendedName>
</protein>
<dbReference type="InterPro" id="IPR019925">
    <property type="entry name" value="DNA_repair_protein_predicted"/>
</dbReference>
<dbReference type="NCBIfam" id="TIGR03623">
    <property type="entry name" value="probable DNA repair protein"/>
    <property type="match status" value="1"/>
</dbReference>
<name>D6PCR4_9BACT</name>
<reference evidence="2" key="1">
    <citation type="journal article" date="2010" name="ISME J.">
        <title>Metagenome of the Mediterranean deep chlorophyll maximum studied by direct and fosmid library 454 pyrosequencing.</title>
        <authorList>
            <person name="Ghai R."/>
            <person name="Martin-Cuadrado A.B."/>
            <person name="Molto A.G."/>
            <person name="Heredia I.G."/>
            <person name="Cabrera R."/>
            <person name="Martin J."/>
            <person name="Verdu M."/>
            <person name="Deschamps P."/>
            <person name="Moreira D."/>
            <person name="Lopez-Garcia P."/>
            <person name="Mira A."/>
            <person name="Rodriguez-Valera F."/>
        </authorList>
    </citation>
    <scope>NUCLEOTIDE SEQUENCE</scope>
</reference>
<organism evidence="2">
    <name type="scientific">uncultured marine bacterium MedDCM-OCT-S04-C13</name>
    <dbReference type="NCBI Taxonomy" id="743052"/>
    <lineage>
        <taxon>Bacteria</taxon>
        <taxon>environmental samples</taxon>
    </lineage>
</organism>
<dbReference type="Gene3D" id="3.90.320.10">
    <property type="match status" value="1"/>
</dbReference>
<proteinExistence type="predicted"/>
<dbReference type="Pfam" id="PF12705">
    <property type="entry name" value="PDDEXK_1"/>
    <property type="match status" value="1"/>
</dbReference>
<dbReference type="SUPFAM" id="SSF52540">
    <property type="entry name" value="P-loop containing nucleoside triphosphate hydrolases"/>
    <property type="match status" value="1"/>
</dbReference>
<sequence>MLPPLIDINLIREPLEAGNLILTPNHRLAAQIAQSWAIEIRQHKAVWNAPRVYSIDHWLRHCWDELQDQNHALVSGLAIVGQQQSRYYWDRAIADCGAQSAIDASTYADGRFSKLASETHRIVQNWNLSEQQIPKSTPSSRQFIEWVEAYNKLLSRNQLITIATSWQLVAQGFAQSALAGEDKIALYGFQSMPPLQQAVIAQATDCQQPITPQPVDGDGWLVACADPQQELIAATQWAAQQLADNPNQRIGLVIPELDHSLAQVSRLTAESLTEKGVDVAVNISAGTSLLETTLVRSAVELLGIFQYQRPLSQWLELLYSPYSVFSQLPMQVLVDIELAVRKCKAFDFTLERFLNHVSAAVRLSPHADSIAVQLKSIFECRSNHRKNNKIRQSFSQWRAFFECSLSDLGWPGHHKLNTFEYQQREHWQRLLEQFCRLDNLGIEVGLTTARKHLVQMAQDAVFHPQTGDAPLQILGLLEGAGLKFDQLWILGMHSQNFPAAVNINPLLPADFQRCHAMPHSLPERELNIAKALWRDYRSNARRLIASYPLLRGEEQLTASPLVLDVTRVALDQLVGNIRRQPHWLERPDETELVAEATIAYNPEREKIKGGSMLLKNQSSMPFNAFAIHRLWAEPLQQPIAGLTAKDRGILLHDILYRLWGEWRNAAHLHSLNEQQISDALEQVIEQSLTALGTQHPVLLGSRFRQLEHSRLQKLIIAWLTHEKSRPAFDVIGREQVASVDFGDLQITLRLDRIDQIDGQSLVIDYKSGEVTPSHWQGDRPKDPQLPLYIMATNPQASGCAFAQIKGGNIKFIGIGESSFFDQQAVIDNWPEQREQWRKALSNLAREFSSGLATIEVYDSAALNFQEYLLPLNRYLELTTINGQLSISEAD</sequence>
<accession>D6PCR4</accession>
<evidence type="ECO:0000259" key="1">
    <source>
        <dbReference type="Pfam" id="PF12705"/>
    </source>
</evidence>
<dbReference type="EMBL" id="GU942985">
    <property type="protein sequence ID" value="ADD93515.1"/>
    <property type="molecule type" value="Genomic_DNA"/>
</dbReference>